<proteinExistence type="inferred from homology"/>
<reference evidence="4 5" key="1">
    <citation type="submission" date="2021-09" db="EMBL/GenBank/DDBJ databases">
        <title>Genomic insights and catalytic innovation underlie evolution of tropane alkaloids biosynthesis.</title>
        <authorList>
            <person name="Wang Y.-J."/>
            <person name="Tian T."/>
            <person name="Huang J.-P."/>
            <person name="Huang S.-X."/>
        </authorList>
    </citation>
    <scope>NUCLEOTIDE SEQUENCE [LARGE SCALE GENOMIC DNA]</scope>
    <source>
        <strain evidence="4">KIB-2018</strain>
        <tissue evidence="4">Leaf</tissue>
    </source>
</reference>
<gene>
    <name evidence="4" type="ORF">K2173_027282</name>
</gene>
<protein>
    <recommendedName>
        <fullName evidence="6">Luc7-like protein 3</fullName>
    </recommendedName>
</protein>
<evidence type="ECO:0000313" key="5">
    <source>
        <dbReference type="Proteomes" id="UP001159364"/>
    </source>
</evidence>
<name>A0AAV8TYS1_9ROSI</name>
<dbReference type="InterPro" id="IPR004882">
    <property type="entry name" value="Luc7-rel"/>
</dbReference>
<comment type="caution">
    <text evidence="4">The sequence shown here is derived from an EMBL/GenBank/DDBJ whole genome shotgun (WGS) entry which is preliminary data.</text>
</comment>
<dbReference type="PANTHER" id="PTHR12375">
    <property type="entry name" value="RNA-BINDING PROTEIN LUC7-RELATED"/>
    <property type="match status" value="1"/>
</dbReference>
<dbReference type="Pfam" id="PF03194">
    <property type="entry name" value="LUC7"/>
    <property type="match status" value="1"/>
</dbReference>
<dbReference type="GO" id="GO:0005685">
    <property type="term" value="C:U1 snRNP"/>
    <property type="evidence" value="ECO:0007669"/>
    <property type="project" value="InterPro"/>
</dbReference>
<comment type="similarity">
    <text evidence="1">Belongs to the Luc7 family.</text>
</comment>
<dbReference type="AlphaFoldDB" id="A0AAV8TYS1"/>
<keyword evidence="2" id="KW-0175">Coiled coil</keyword>
<dbReference type="Proteomes" id="UP001159364">
    <property type="component" value="Linkage Group LG02"/>
</dbReference>
<evidence type="ECO:0000256" key="3">
    <source>
        <dbReference type="SAM" id="MobiDB-lite"/>
    </source>
</evidence>
<evidence type="ECO:0008006" key="6">
    <source>
        <dbReference type="Google" id="ProtNLM"/>
    </source>
</evidence>
<evidence type="ECO:0000256" key="2">
    <source>
        <dbReference type="SAM" id="Coils"/>
    </source>
</evidence>
<evidence type="ECO:0000313" key="4">
    <source>
        <dbReference type="EMBL" id="KAJ8772105.1"/>
    </source>
</evidence>
<feature type="region of interest" description="Disordered" evidence="3">
    <location>
        <begin position="232"/>
        <end position="332"/>
    </location>
</feature>
<dbReference type="GO" id="GO:0006376">
    <property type="term" value="P:mRNA splice site recognition"/>
    <property type="evidence" value="ECO:0007669"/>
    <property type="project" value="InterPro"/>
</dbReference>
<dbReference type="EMBL" id="JAIWQS010000002">
    <property type="protein sequence ID" value="KAJ8772105.1"/>
    <property type="molecule type" value="Genomic_DNA"/>
</dbReference>
<keyword evidence="5" id="KW-1185">Reference proteome</keyword>
<feature type="coiled-coil region" evidence="2">
    <location>
        <begin position="124"/>
        <end position="177"/>
    </location>
</feature>
<sequence length="362" mass="42063">MDLQRAMLDELMGADRNLTAEERKGYKEITWDSKEVCAYYMARFCPHDLFVNTKSDLGPCDRIHDPKLKESFEKSPRHDTFLAKFEAELAQRCEKLVMDLDRRVRRGRERLAQGEEPMPPPPLSAEKSEQLAVVEEKIKNLLGQVETLGEAGKVDEAQALMKKVDELNSEKALIQSQNDKVLMVPQEKKMALCEICGSFLVANDAAERTQSHVTGKQHMGYGMVRDFLAEHKAAKEKAKEEERLAKEKETEERRKQREKEYESRKRRSGSGDKDRYDDRDRERERDRYRERSKDYERSRERNGRGSRDGERGDWRPRNGRDGGRDKYRGRSRSRSLLGMVTEGHLGVQFAHISDCVDRCLSF</sequence>
<accession>A0AAV8TYS1</accession>
<feature type="compositionally biased region" description="Basic and acidic residues" evidence="3">
    <location>
        <begin position="232"/>
        <end position="328"/>
    </location>
</feature>
<dbReference type="GO" id="GO:0003729">
    <property type="term" value="F:mRNA binding"/>
    <property type="evidence" value="ECO:0007669"/>
    <property type="project" value="InterPro"/>
</dbReference>
<evidence type="ECO:0000256" key="1">
    <source>
        <dbReference type="ARBA" id="ARBA00005655"/>
    </source>
</evidence>
<organism evidence="4 5">
    <name type="scientific">Erythroxylum novogranatense</name>
    <dbReference type="NCBI Taxonomy" id="1862640"/>
    <lineage>
        <taxon>Eukaryota</taxon>
        <taxon>Viridiplantae</taxon>
        <taxon>Streptophyta</taxon>
        <taxon>Embryophyta</taxon>
        <taxon>Tracheophyta</taxon>
        <taxon>Spermatophyta</taxon>
        <taxon>Magnoliopsida</taxon>
        <taxon>eudicotyledons</taxon>
        <taxon>Gunneridae</taxon>
        <taxon>Pentapetalae</taxon>
        <taxon>rosids</taxon>
        <taxon>fabids</taxon>
        <taxon>Malpighiales</taxon>
        <taxon>Erythroxylaceae</taxon>
        <taxon>Erythroxylum</taxon>
    </lineage>
</organism>